<sequence length="91" mass="9575">MTGLLDLWWVWMAAALALAVIEVLVPGFIFLGFALGALVMVAVVLAAPGLSAAALLALFSGLSLLAWIGLRIAFKKQSSGARVVHRDINDN</sequence>
<comment type="caution">
    <text evidence="2">The sequence shown here is derived from an EMBL/GenBank/DDBJ whole genome shotgun (WGS) entry which is preliminary data.</text>
</comment>
<accession>A0A9X1FXE3</accession>
<dbReference type="Proteomes" id="UP001138661">
    <property type="component" value="Unassembled WGS sequence"/>
</dbReference>
<keyword evidence="3" id="KW-1185">Reference proteome</keyword>
<protein>
    <recommendedName>
        <fullName evidence="4">NfeD-like C-terminal domain-containing protein</fullName>
    </recommendedName>
</protein>
<keyword evidence="1" id="KW-0812">Transmembrane</keyword>
<evidence type="ECO:0008006" key="4">
    <source>
        <dbReference type="Google" id="ProtNLM"/>
    </source>
</evidence>
<proteinExistence type="predicted"/>
<name>A0A9X1FXE3_9RHOB</name>
<keyword evidence="1" id="KW-0472">Membrane</keyword>
<dbReference type="RefSeq" id="WP_219502983.1">
    <property type="nucleotide sequence ID" value="NZ_JAHXDN010000003.1"/>
</dbReference>
<evidence type="ECO:0000313" key="3">
    <source>
        <dbReference type="Proteomes" id="UP001138661"/>
    </source>
</evidence>
<dbReference type="AlphaFoldDB" id="A0A9X1FXE3"/>
<evidence type="ECO:0000313" key="2">
    <source>
        <dbReference type="EMBL" id="MBW4708668.1"/>
    </source>
</evidence>
<reference evidence="2" key="1">
    <citation type="submission" date="2021-07" db="EMBL/GenBank/DDBJ databases">
        <title>Roseobacter insulae sp. nov., isolated from a tidal flat.</title>
        <authorList>
            <person name="Park S."/>
            <person name="Yoon J.-H."/>
        </authorList>
    </citation>
    <scope>NUCLEOTIDE SEQUENCE</scope>
    <source>
        <strain evidence="2">YSTF-M11</strain>
    </source>
</reference>
<dbReference type="EMBL" id="JAHXDN010000003">
    <property type="protein sequence ID" value="MBW4708668.1"/>
    <property type="molecule type" value="Genomic_DNA"/>
</dbReference>
<keyword evidence="1" id="KW-1133">Transmembrane helix</keyword>
<gene>
    <name evidence="2" type="ORF">KX928_12820</name>
</gene>
<feature type="transmembrane region" description="Helical" evidence="1">
    <location>
        <begin position="6"/>
        <end position="25"/>
    </location>
</feature>
<organism evidence="2 3">
    <name type="scientific">Roseobacter insulae</name>
    <dbReference type="NCBI Taxonomy" id="2859783"/>
    <lineage>
        <taxon>Bacteria</taxon>
        <taxon>Pseudomonadati</taxon>
        <taxon>Pseudomonadota</taxon>
        <taxon>Alphaproteobacteria</taxon>
        <taxon>Rhodobacterales</taxon>
        <taxon>Roseobacteraceae</taxon>
        <taxon>Roseobacter</taxon>
    </lineage>
</organism>
<evidence type="ECO:0000256" key="1">
    <source>
        <dbReference type="SAM" id="Phobius"/>
    </source>
</evidence>
<feature type="transmembrane region" description="Helical" evidence="1">
    <location>
        <begin position="53"/>
        <end position="74"/>
    </location>
</feature>